<organism evidence="2 3">
    <name type="scientific">Thelohanellus kitauei</name>
    <name type="common">Myxosporean</name>
    <dbReference type="NCBI Taxonomy" id="669202"/>
    <lineage>
        <taxon>Eukaryota</taxon>
        <taxon>Metazoa</taxon>
        <taxon>Cnidaria</taxon>
        <taxon>Myxozoa</taxon>
        <taxon>Myxosporea</taxon>
        <taxon>Bivalvulida</taxon>
        <taxon>Platysporina</taxon>
        <taxon>Myxobolidae</taxon>
        <taxon>Thelohanellus</taxon>
    </lineage>
</organism>
<protein>
    <submittedName>
        <fullName evidence="2">Uncharacterized protein</fullName>
    </submittedName>
</protein>
<accession>A0A0C2M0Y6</accession>
<evidence type="ECO:0000313" key="3">
    <source>
        <dbReference type="Proteomes" id="UP000031668"/>
    </source>
</evidence>
<feature type="region of interest" description="Disordered" evidence="1">
    <location>
        <begin position="227"/>
        <end position="247"/>
    </location>
</feature>
<evidence type="ECO:0000313" key="2">
    <source>
        <dbReference type="EMBL" id="KII60665.1"/>
    </source>
</evidence>
<name>A0A0C2M0Y6_THEKT</name>
<proteinExistence type="predicted"/>
<reference evidence="2 3" key="1">
    <citation type="journal article" date="2014" name="Genome Biol. Evol.">
        <title>The genome of the myxosporean Thelohanellus kitauei shows adaptations to nutrient acquisition within its fish host.</title>
        <authorList>
            <person name="Yang Y."/>
            <person name="Xiong J."/>
            <person name="Zhou Z."/>
            <person name="Huo F."/>
            <person name="Miao W."/>
            <person name="Ran C."/>
            <person name="Liu Y."/>
            <person name="Zhang J."/>
            <person name="Feng J."/>
            <person name="Wang M."/>
            <person name="Wang M."/>
            <person name="Wang L."/>
            <person name="Yao B."/>
        </authorList>
    </citation>
    <scope>NUCLEOTIDE SEQUENCE [LARGE SCALE GENOMIC DNA]</scope>
    <source>
        <strain evidence="2">Wuqing</strain>
    </source>
</reference>
<dbReference type="AlphaFoldDB" id="A0A0C2M0Y6"/>
<gene>
    <name evidence="2" type="ORF">RF11_10529</name>
</gene>
<dbReference type="Proteomes" id="UP000031668">
    <property type="component" value="Unassembled WGS sequence"/>
</dbReference>
<feature type="compositionally biased region" description="Acidic residues" evidence="1">
    <location>
        <begin position="229"/>
        <end position="247"/>
    </location>
</feature>
<keyword evidence="3" id="KW-1185">Reference proteome</keyword>
<sequence>MYDIRNYFHGIVEFELNKSCRFLRIAENVIIPLTLNKYERVKVIDCVDSLEGQDFDRSQCRKRAISAHQFTPRNTFKYFAVYLKCIYYFVSFDFAALVDVLYSINSTFSQTGSMLFFIVKQGTCPIKNIQYLHSISHHVFEWNDQDNIELKVSFNRPDCSRAVLTFEIPKCFPIVAKLKTDKPKAKPIPKKEIDVEAVTPAFVYTDEQKKQILFGKATDNDALITYEIDSGDDDDDQDPDEDLILDS</sequence>
<evidence type="ECO:0000256" key="1">
    <source>
        <dbReference type="SAM" id="MobiDB-lite"/>
    </source>
</evidence>
<comment type="caution">
    <text evidence="2">The sequence shown here is derived from an EMBL/GenBank/DDBJ whole genome shotgun (WGS) entry which is preliminary data.</text>
</comment>
<dbReference type="EMBL" id="JWZT01005525">
    <property type="protein sequence ID" value="KII60665.1"/>
    <property type="molecule type" value="Genomic_DNA"/>
</dbReference>